<comment type="caution">
    <text evidence="1">The sequence shown here is derived from an EMBL/GenBank/DDBJ whole genome shotgun (WGS) entry which is preliminary data.</text>
</comment>
<sequence>MRYFITFIICVVLVSVSSCRKDFNTTPSFGALEFSKDTVFLDTVFTNIGSATYNLKVYNRGSNAVTIPEIKLENGTNSSYRLNVDGIPGKDFKNIDILAKDSIFIFVETTIDANNVVNPLYTDKILFDTGSNQQNVDLVTLVQDANFIYPGKDAISMKIDSLTLNGEPTTLKGRFLTNTELTFTNAKPTVIYGFAAVPANQTLTIEAGAKVYFHDNSGLIVDDKATLKVNGTLSEKVIFEGDRLEHSFSETAGQWGTIWMRAGSKDNEINHAIIKNGVIGVLVDSIGSTSTPTLKLQNTEIYNHSSYGILGRETNIEGNNVVIGAAGQVSLAATIGGTYNFTHSTFANYWNNGLRQLPAVLVNNFFAYTNEIGQEVIETRNLHAANFTNCIFDGNNNIEFILDKVDGGGTFNYNISNSLIKFTDNNDSYKDNAELDFTSSFYQDNIINGNVHFRNTQNSDFIIGEESDAINKAKATSFTTDILGIDRSTNPDIGAYQHVIFEKED</sequence>
<evidence type="ECO:0008006" key="3">
    <source>
        <dbReference type="Google" id="ProtNLM"/>
    </source>
</evidence>
<proteinExistence type="predicted"/>
<organism evidence="1 2">
    <name type="scientific">Polaribacter atrinae</name>
    <dbReference type="NCBI Taxonomy" id="1333662"/>
    <lineage>
        <taxon>Bacteria</taxon>
        <taxon>Pseudomonadati</taxon>
        <taxon>Bacteroidota</taxon>
        <taxon>Flavobacteriia</taxon>
        <taxon>Flavobacteriales</taxon>
        <taxon>Flavobacteriaceae</taxon>
    </lineage>
</organism>
<reference evidence="1 2" key="1">
    <citation type="submission" date="2016-02" db="EMBL/GenBank/DDBJ databases">
        <title>Draft genome sequence of Polaribacter atrinae KACC17473.</title>
        <authorList>
            <person name="Shin S.-K."/>
            <person name="Yi H."/>
        </authorList>
    </citation>
    <scope>NUCLEOTIDE SEQUENCE [LARGE SCALE GENOMIC DNA]</scope>
    <source>
        <strain evidence="1 2">KACC 17473</strain>
    </source>
</reference>
<name>A0A176T921_9FLAO</name>
<dbReference type="OrthoDB" id="1111178at2"/>
<dbReference type="PROSITE" id="PS51257">
    <property type="entry name" value="PROKAR_LIPOPROTEIN"/>
    <property type="match status" value="1"/>
</dbReference>
<accession>A0A176T921</accession>
<dbReference type="STRING" id="1333662.LPB303_12290"/>
<evidence type="ECO:0000313" key="1">
    <source>
        <dbReference type="EMBL" id="OAD44420.1"/>
    </source>
</evidence>
<dbReference type="EMBL" id="LVWE01000050">
    <property type="protein sequence ID" value="OAD44420.1"/>
    <property type="molecule type" value="Genomic_DNA"/>
</dbReference>
<keyword evidence="2" id="KW-1185">Reference proteome</keyword>
<gene>
    <name evidence="1" type="ORF">LPB303_12290</name>
</gene>
<dbReference type="AlphaFoldDB" id="A0A176T921"/>
<dbReference type="RefSeq" id="WP_068450599.1">
    <property type="nucleotide sequence ID" value="NZ_CANKUV010000004.1"/>
</dbReference>
<protein>
    <recommendedName>
        <fullName evidence="3">Right handed beta helix domain-containing protein</fullName>
    </recommendedName>
</protein>
<dbReference type="Proteomes" id="UP000076923">
    <property type="component" value="Unassembled WGS sequence"/>
</dbReference>
<evidence type="ECO:0000313" key="2">
    <source>
        <dbReference type="Proteomes" id="UP000076923"/>
    </source>
</evidence>